<proteinExistence type="predicted"/>
<sequence>MTDRDASAEPDRSATDGASAIELARRCDNSGRWGADDQRGTLNHITPDVVVAAAGLVRLGVTVSLAKPVATRPGPTNPRPAWHVMHLETERPYATADSIHLQIHGLANTHLDALGHMFLDGVGYNGRRAADVVDMAGLRALDVAALRAGIVTRGVLLDVAAATGRPWLEPTAPVTQADLEAAEDLAGTRVRAGDAVFVHVGLEARERVQGDEDPSVRAGLTLDAVAWLHARSVAVYSGDCIEQFPDSPGAVPMPLHQLGIARMGLVLLDCPSMTELVATCHRLQRWEFLLTVAPLVIEGGTGSPVNPLAVF</sequence>
<keyword evidence="3" id="KW-1185">Reference proteome</keyword>
<dbReference type="AlphaFoldDB" id="A0A917WN00"/>
<dbReference type="InterPro" id="IPR037175">
    <property type="entry name" value="KFase_sf"/>
</dbReference>
<gene>
    <name evidence="2" type="ORF">GCM10011594_42050</name>
</gene>
<protein>
    <submittedName>
        <fullName evidence="2">Cyclase</fullName>
    </submittedName>
</protein>
<evidence type="ECO:0000256" key="1">
    <source>
        <dbReference type="SAM" id="MobiDB-lite"/>
    </source>
</evidence>
<evidence type="ECO:0000313" key="2">
    <source>
        <dbReference type="EMBL" id="GGM17551.1"/>
    </source>
</evidence>
<comment type="caution">
    <text evidence="2">The sequence shown here is derived from an EMBL/GenBank/DDBJ whole genome shotgun (WGS) entry which is preliminary data.</text>
</comment>
<dbReference type="Proteomes" id="UP000655208">
    <property type="component" value="Unassembled WGS sequence"/>
</dbReference>
<dbReference type="SUPFAM" id="SSF102198">
    <property type="entry name" value="Putative cyclase"/>
    <property type="match status" value="1"/>
</dbReference>
<reference evidence="2" key="1">
    <citation type="journal article" date="2014" name="Int. J. Syst. Evol. Microbiol.">
        <title>Complete genome sequence of Corynebacterium casei LMG S-19264T (=DSM 44701T), isolated from a smear-ripened cheese.</title>
        <authorList>
            <consortium name="US DOE Joint Genome Institute (JGI-PGF)"/>
            <person name="Walter F."/>
            <person name="Albersmeier A."/>
            <person name="Kalinowski J."/>
            <person name="Ruckert C."/>
        </authorList>
    </citation>
    <scope>NUCLEOTIDE SEQUENCE</scope>
    <source>
        <strain evidence="2">CGMCC 4.7308</strain>
    </source>
</reference>
<dbReference type="GO" id="GO:0019441">
    <property type="term" value="P:L-tryptophan catabolic process to kynurenine"/>
    <property type="evidence" value="ECO:0007669"/>
    <property type="project" value="InterPro"/>
</dbReference>
<evidence type="ECO:0000313" key="3">
    <source>
        <dbReference type="Proteomes" id="UP000655208"/>
    </source>
</evidence>
<dbReference type="Gene3D" id="3.50.30.50">
    <property type="entry name" value="Putative cyclase"/>
    <property type="match status" value="1"/>
</dbReference>
<feature type="region of interest" description="Disordered" evidence="1">
    <location>
        <begin position="1"/>
        <end position="21"/>
    </location>
</feature>
<dbReference type="Pfam" id="PF04199">
    <property type="entry name" value="Cyclase"/>
    <property type="match status" value="1"/>
</dbReference>
<reference evidence="2" key="2">
    <citation type="submission" date="2020-09" db="EMBL/GenBank/DDBJ databases">
        <authorList>
            <person name="Sun Q."/>
            <person name="Zhou Y."/>
        </authorList>
    </citation>
    <scope>NUCLEOTIDE SEQUENCE</scope>
    <source>
        <strain evidence="2">CGMCC 4.7308</strain>
    </source>
</reference>
<accession>A0A917WN00</accession>
<feature type="compositionally biased region" description="Basic and acidic residues" evidence="1">
    <location>
        <begin position="1"/>
        <end position="14"/>
    </location>
</feature>
<dbReference type="EMBL" id="BMNA01000018">
    <property type="protein sequence ID" value="GGM17551.1"/>
    <property type="molecule type" value="Genomic_DNA"/>
</dbReference>
<dbReference type="PANTHER" id="PTHR34861:SF10">
    <property type="entry name" value="CYCLASE"/>
    <property type="match status" value="1"/>
</dbReference>
<dbReference type="RefSeq" id="WP_188944825.1">
    <property type="nucleotide sequence ID" value="NZ_BMNA01000018.1"/>
</dbReference>
<dbReference type="PANTHER" id="PTHR34861">
    <property type="match status" value="1"/>
</dbReference>
<name>A0A917WN00_9ACTN</name>
<dbReference type="InterPro" id="IPR007325">
    <property type="entry name" value="KFase/CYL"/>
</dbReference>
<organism evidence="2 3">
    <name type="scientific">Nakamurella endophytica</name>
    <dbReference type="NCBI Taxonomy" id="1748367"/>
    <lineage>
        <taxon>Bacteria</taxon>
        <taxon>Bacillati</taxon>
        <taxon>Actinomycetota</taxon>
        <taxon>Actinomycetes</taxon>
        <taxon>Nakamurellales</taxon>
        <taxon>Nakamurellaceae</taxon>
        <taxon>Nakamurella</taxon>
    </lineage>
</organism>
<dbReference type="GO" id="GO:0004061">
    <property type="term" value="F:arylformamidase activity"/>
    <property type="evidence" value="ECO:0007669"/>
    <property type="project" value="InterPro"/>
</dbReference>